<dbReference type="InterPro" id="IPR005232">
    <property type="entry name" value="LarE"/>
</dbReference>
<name>A0A1M4U0U5_9FIRM</name>
<keyword evidence="4" id="KW-1185">Reference proteome</keyword>
<dbReference type="PANTHER" id="PTHR43169">
    <property type="entry name" value="EXSB FAMILY PROTEIN"/>
    <property type="match status" value="1"/>
</dbReference>
<organism evidence="3 4">
    <name type="scientific">Alkalibacter saccharofermentans DSM 14828</name>
    <dbReference type="NCBI Taxonomy" id="1120975"/>
    <lineage>
        <taxon>Bacteria</taxon>
        <taxon>Bacillati</taxon>
        <taxon>Bacillota</taxon>
        <taxon>Clostridia</taxon>
        <taxon>Eubacteriales</taxon>
        <taxon>Eubacteriaceae</taxon>
        <taxon>Alkalibacter</taxon>
    </lineage>
</organism>
<proteinExistence type="predicted"/>
<dbReference type="GO" id="GO:0016783">
    <property type="term" value="F:sulfurtransferase activity"/>
    <property type="evidence" value="ECO:0007669"/>
    <property type="project" value="InterPro"/>
</dbReference>
<sequence>MEINEKYESLIKYLKGLNKAVLAFSGGVDSTFLLHAAKEALGDDLIAVTIISPYIPKWEVEEARETSKTIGVKHVFIEAKIIDEIRNNPEDRCYLCKKAVFGEILKFASDQGIKYVMDGTNIDDMSDYRPGLKALSELNVVSPLKENEFSKSDIRELSKTAGLYTWDKPAYACLLTRIPYNTPLREEDFGKIEEAEKFMMDLGFKAVRVRCHDDLARIEIPQNERHKIFDEALLDKISKGIKNAGFKYVSLDLEGYKMGSFNQDVNKGE</sequence>
<dbReference type="Proteomes" id="UP000184251">
    <property type="component" value="Unassembled WGS sequence"/>
</dbReference>
<dbReference type="AlphaFoldDB" id="A0A1M4U0U5"/>
<protein>
    <recommendedName>
        <fullName evidence="2">NAD/GMP synthase domain-containing protein</fullName>
    </recommendedName>
</protein>
<dbReference type="PANTHER" id="PTHR43169:SF2">
    <property type="entry name" value="NAD_GMP SYNTHASE DOMAIN-CONTAINING PROTEIN"/>
    <property type="match status" value="1"/>
</dbReference>
<dbReference type="InterPro" id="IPR022310">
    <property type="entry name" value="NAD/GMP_synthase"/>
</dbReference>
<dbReference type="EMBL" id="FQTU01000003">
    <property type="protein sequence ID" value="SHE50206.1"/>
    <property type="molecule type" value="Genomic_DNA"/>
</dbReference>
<dbReference type="Pfam" id="PF02540">
    <property type="entry name" value="NAD_synthase"/>
    <property type="match status" value="1"/>
</dbReference>
<feature type="domain" description="NAD/GMP synthase" evidence="2">
    <location>
        <begin position="15"/>
        <end position="84"/>
    </location>
</feature>
<gene>
    <name evidence="3" type="ORF">SAMN02746064_00597</name>
</gene>
<accession>A0A1M4U0U5</accession>
<dbReference type="PIRSF" id="PIRSF006661">
    <property type="entry name" value="PP-lp_UCP006661"/>
    <property type="match status" value="1"/>
</dbReference>
<dbReference type="RefSeq" id="WP_073269603.1">
    <property type="nucleotide sequence ID" value="NZ_FQTU01000003.1"/>
</dbReference>
<reference evidence="3 4" key="1">
    <citation type="submission" date="2016-11" db="EMBL/GenBank/DDBJ databases">
        <authorList>
            <person name="Jaros S."/>
            <person name="Januszkiewicz K."/>
            <person name="Wedrychowicz H."/>
        </authorList>
    </citation>
    <scope>NUCLEOTIDE SEQUENCE [LARGE SCALE GENOMIC DNA]</scope>
    <source>
        <strain evidence="3 4">DSM 14828</strain>
    </source>
</reference>
<evidence type="ECO:0000313" key="3">
    <source>
        <dbReference type="EMBL" id="SHE50206.1"/>
    </source>
</evidence>
<dbReference type="InterPro" id="IPR052188">
    <property type="entry name" value="Ni-pincer_cofactor_biosynth"/>
</dbReference>
<dbReference type="SUPFAM" id="SSF52402">
    <property type="entry name" value="Adenine nucleotide alpha hydrolases-like"/>
    <property type="match status" value="1"/>
</dbReference>
<evidence type="ECO:0000259" key="2">
    <source>
        <dbReference type="Pfam" id="PF02540"/>
    </source>
</evidence>
<dbReference type="InterPro" id="IPR014729">
    <property type="entry name" value="Rossmann-like_a/b/a_fold"/>
</dbReference>
<dbReference type="Gene3D" id="3.40.50.620">
    <property type="entry name" value="HUPs"/>
    <property type="match status" value="1"/>
</dbReference>
<feature type="active site" description="Nucleophile and sulfur donor" evidence="1">
    <location>
        <position position="173"/>
    </location>
</feature>
<dbReference type="NCBIfam" id="TIGR00268">
    <property type="entry name" value="ATP-dependent sacrificial sulfur transferase LarE"/>
    <property type="match status" value="1"/>
</dbReference>
<evidence type="ECO:0000256" key="1">
    <source>
        <dbReference type="PIRSR" id="PIRSR006661-1"/>
    </source>
</evidence>
<dbReference type="OrthoDB" id="9776919at2"/>
<dbReference type="CDD" id="cd01990">
    <property type="entry name" value="LarE-like"/>
    <property type="match status" value="1"/>
</dbReference>
<dbReference type="GO" id="GO:0006163">
    <property type="term" value="P:purine nucleotide metabolic process"/>
    <property type="evidence" value="ECO:0007669"/>
    <property type="project" value="UniProtKB-ARBA"/>
</dbReference>
<evidence type="ECO:0000313" key="4">
    <source>
        <dbReference type="Proteomes" id="UP000184251"/>
    </source>
</evidence>
<dbReference type="STRING" id="1120975.SAMN02746064_00597"/>